<comment type="caution">
    <text evidence="2">The sequence shown here is derived from an EMBL/GenBank/DDBJ whole genome shotgun (WGS) entry which is preliminary data.</text>
</comment>
<evidence type="ECO:0000313" key="3">
    <source>
        <dbReference type="Proteomes" id="UP001296921"/>
    </source>
</evidence>
<dbReference type="RefSeq" id="WP_218468253.1">
    <property type="nucleotide sequence ID" value="NZ_JADRCR010000003.1"/>
</dbReference>
<dbReference type="EMBL" id="JADRCR010000003">
    <property type="protein sequence ID" value="MBK5143729.1"/>
    <property type="molecule type" value="Genomic_DNA"/>
</dbReference>
<name>A0ABS1IPP2_9GAMM</name>
<dbReference type="Proteomes" id="UP001296921">
    <property type="component" value="Unassembled WGS sequence"/>
</dbReference>
<organism evidence="2 3">
    <name type="scientific">Limnobaculum allomyrinae</name>
    <dbReference type="NCBI Taxonomy" id="2791986"/>
    <lineage>
        <taxon>Bacteria</taxon>
        <taxon>Pseudomonadati</taxon>
        <taxon>Pseudomonadota</taxon>
        <taxon>Gammaproteobacteria</taxon>
        <taxon>Enterobacterales</taxon>
        <taxon>Budviciaceae</taxon>
        <taxon>Limnobaculum</taxon>
    </lineage>
</organism>
<protein>
    <submittedName>
        <fullName evidence="2">TniQ family protein</fullName>
    </submittedName>
</protein>
<proteinExistence type="predicted"/>
<evidence type="ECO:0000259" key="1">
    <source>
        <dbReference type="Pfam" id="PF06527"/>
    </source>
</evidence>
<feature type="domain" description="TniQ" evidence="1">
    <location>
        <begin position="20"/>
        <end position="133"/>
    </location>
</feature>
<dbReference type="Pfam" id="PF06527">
    <property type="entry name" value="TniQ"/>
    <property type="match status" value="1"/>
</dbReference>
<evidence type="ECO:0000313" key="2">
    <source>
        <dbReference type="EMBL" id="MBK5143729.1"/>
    </source>
</evidence>
<reference evidence="2 3" key="1">
    <citation type="submission" date="2020-11" db="EMBL/GenBank/DDBJ databases">
        <title>Insectihabitans protaetiae gen. nov. sp. nov. and Insectihabitans allomyrinae sp. nov., isolated from larvae of Protaetia brevitarsis seulensis and Allomyrina dichotoma, respectively.</title>
        <authorList>
            <person name="Lee S.D."/>
            <person name="Byeon Y.-S."/>
            <person name="Kim S.-M."/>
            <person name="Yang H.L."/>
            <person name="Kim I.S."/>
        </authorList>
    </citation>
    <scope>NUCLEOTIDE SEQUENCE [LARGE SCALE GENOMIC DNA]</scope>
    <source>
        <strain evidence="2 3">BWR-B9</strain>
    </source>
</reference>
<sequence length="620" mass="71725">MHTQDNEIAKGRMKLCKPLIYPKAYSDESPLGYLNRLAYLNHYLSVNWLIRNNKQSIYPGKITHMLAYDLVTEQPWSSFSLLDNWTKTISALPQQYLLAKHARVCPQCLGENKYYRREWGLKITAICLKHKVWLQDICPHCNTPLNTLFALSGTCNCGAAIKFLPAEPVSKSAYNVQLFIQGLWSSCIEEQLNPLPIDSLKERLSVLKFLVQKQRIILNNNKKSVQLIDMADLKPFVESIGKTFFSGKEGFIHFLEQIHKPDNSTGDLMLFYREFHRYIRSPLFSEYRRLLEDYIKENWKRPITGKNTLFSQAVILEHRWIPFTQASKEYGLSESILRKAASQGLIKAERKFVGLRTFTLLYRTDIENNSLILKDIISFLDVTKLLGVTKSQLKQLVDGQQFNYVISPEQVYQNGSYHAEQKYGCSWQFLRAEVNNYLSNILNKQAKSKNECIPIPNLLKMVGNRIETPLLAVINAIINDELTVVLPNGSKPKIRSLRIPISEFMSWLNRKIPAVSYMTIPEAAKYLKINQEFAYQLVNYGFLSHTTLESSATRWITAEDLEAFNERYLLLSRLSERLGINSRTLARQLAEKGLFSVDYRTEFKLRQKLYEISILNLNIE</sequence>
<gene>
    <name evidence="2" type="ORF">I2494_08370</name>
</gene>
<dbReference type="InterPro" id="IPR009492">
    <property type="entry name" value="TniQ"/>
</dbReference>
<accession>A0ABS1IPP2</accession>
<keyword evidence="3" id="KW-1185">Reference proteome</keyword>